<dbReference type="InterPro" id="IPR005532">
    <property type="entry name" value="SUMF_dom"/>
</dbReference>
<name>A0A168NQ23_ABSGL</name>
<dbReference type="InterPro" id="IPR051128">
    <property type="entry name" value="EgtD_Methyltrsf_superfamily"/>
</dbReference>
<dbReference type="Gene3D" id="3.40.50.150">
    <property type="entry name" value="Vaccinia Virus protein VP39"/>
    <property type="match status" value="1"/>
</dbReference>
<sequence length="939" mass="106928">MIPSRDAASPTQAYTILDIRTPEASVNKSRAPQEEKKTTGPTGERSKVNLDAPPSPPPSTHPSMEDAFNSADLIDTILDSLDQPPSHKTIPTFVLYDKLGLQLFDQITYLDEYYLTNAERAILENHADSLAEKVRNNSIIIELGAGSLRKTELILKAIEKKKKNVIYYALDLDQHELEKSLSSLGGQFNHVQLVGLLGTYEQGIPWLSQHYTNTGTPKTVLYLGSSIGNESRQESAVFLRRIQRTCLEPGDLCVIGFDRRNDPSLVSKAYDDSEGVTRRFIMNGLDHINTILGQSLFKQEDFDYDSRYQSHHGRHVAHYRANKDLVLDYVRKNDNHQQVKNRSLSIPVMKGELIHVEHSYKYSLEEITHILNGAELDMVEQWMDPQHQYRLVLTECRPFHFERDNQGTLATFFPFDYQHDLATVQQEHLDCTTCDTGNTLEQMQQVEANSAGSLINITGSSHWPLAVPSMHEWDQLWTSWDVVTQIMLDHKTMLFERPIDLRHPFIFYLGHIPAFLDIMLSRHQADQELSSLEHQQPPSFASSLTEPASFADIFERGIDPDMDDPTQCNPHSEVPVENQDWPSVESILQYQQRVRHRLRKLLLHWDAEGYKNTNDSLGWMVPSRQRAARVVWLCFEHEAMHLETLLYMLMQSPNIKPPSVVAPSWCDAQQTQQHPFNILSQAPMITFHDTASVTLGHDDIEADDGKKTSATVEFGWDNEHPKRNVSVSAFEIQSRPVTNGEYWQFLKEQGNPSSLWPASWAPAAAASTNEASNPKVKTCFGLCDFSVAVDWPAQVSYVQADAYAQAKKMRLPTEEEWMLFRTTMETKVPIKDHDKPATGRDIANIGFASWTPMALKNDHIHVVGDVWEWTSSVWQAHPGFSSSLLYPGYSADFFDGKHHVVLGGSWATHPRIAERHSFRNWYQAAYPYVFSGFRLCRSL</sequence>
<dbReference type="STRING" id="4829.A0A168NQ23"/>
<evidence type="ECO:0000259" key="9">
    <source>
        <dbReference type="Pfam" id="PF12867"/>
    </source>
</evidence>
<evidence type="ECO:0000256" key="3">
    <source>
        <dbReference type="ARBA" id="ARBA00023002"/>
    </source>
</evidence>
<dbReference type="AlphaFoldDB" id="A0A168NQ23"/>
<dbReference type="InterPro" id="IPR017805">
    <property type="entry name" value="SAM_MeTrfase_EasF-type_put"/>
</dbReference>
<comment type="pathway">
    <text evidence="5">Amino-acid biosynthesis; ergothioneine biosynthesis.</text>
</comment>
<dbReference type="InterPro" id="IPR024775">
    <property type="entry name" value="DinB-like"/>
</dbReference>
<dbReference type="EMBL" id="LT553497">
    <property type="protein sequence ID" value="SAM00975.1"/>
    <property type="molecule type" value="Genomic_DNA"/>
</dbReference>
<keyword evidence="1" id="KW-0489">Methyltransferase</keyword>
<dbReference type="OMA" id="FKHWHPT"/>
<gene>
    <name evidence="10" type="primary">ABSGL_06711.1 scaffold 8661</name>
</gene>
<dbReference type="GO" id="GO:0032259">
    <property type="term" value="P:methylation"/>
    <property type="evidence" value="ECO:0007669"/>
    <property type="project" value="UniProtKB-KW"/>
</dbReference>
<dbReference type="PANTHER" id="PTHR43397">
    <property type="entry name" value="ERGOTHIONEINE BIOSYNTHESIS PROTEIN 1"/>
    <property type="match status" value="1"/>
</dbReference>
<dbReference type="InterPro" id="IPR016187">
    <property type="entry name" value="CTDL_fold"/>
</dbReference>
<keyword evidence="2" id="KW-0808">Transferase</keyword>
<dbReference type="Proteomes" id="UP000078561">
    <property type="component" value="Unassembled WGS sequence"/>
</dbReference>
<evidence type="ECO:0008006" key="12">
    <source>
        <dbReference type="Google" id="ProtNLM"/>
    </source>
</evidence>
<keyword evidence="11" id="KW-1185">Reference proteome</keyword>
<dbReference type="OrthoDB" id="659at2759"/>
<dbReference type="InterPro" id="IPR042095">
    <property type="entry name" value="SUMF_sf"/>
</dbReference>
<dbReference type="GO" id="GO:0008168">
    <property type="term" value="F:methyltransferase activity"/>
    <property type="evidence" value="ECO:0007669"/>
    <property type="project" value="UniProtKB-KW"/>
</dbReference>
<evidence type="ECO:0000256" key="1">
    <source>
        <dbReference type="ARBA" id="ARBA00022603"/>
    </source>
</evidence>
<feature type="domain" description="DinB-like" evidence="9">
    <location>
        <begin position="494"/>
        <end position="645"/>
    </location>
</feature>
<evidence type="ECO:0000256" key="2">
    <source>
        <dbReference type="ARBA" id="ARBA00022679"/>
    </source>
</evidence>
<dbReference type="SUPFAM" id="SSF56436">
    <property type="entry name" value="C-type lectin-like"/>
    <property type="match status" value="1"/>
</dbReference>
<dbReference type="Gene3D" id="3.90.1580.10">
    <property type="entry name" value="paralog of FGE (formylglycine-generating enzyme)"/>
    <property type="match status" value="1"/>
</dbReference>
<dbReference type="Pfam" id="PF12867">
    <property type="entry name" value="DinB_2"/>
    <property type="match status" value="1"/>
</dbReference>
<evidence type="ECO:0000313" key="11">
    <source>
        <dbReference type="Proteomes" id="UP000078561"/>
    </source>
</evidence>
<dbReference type="Pfam" id="PF10017">
    <property type="entry name" value="Methyltransf_33"/>
    <property type="match status" value="1"/>
</dbReference>
<keyword evidence="3" id="KW-0560">Oxidoreductase</keyword>
<dbReference type="PANTHER" id="PTHR43397:SF1">
    <property type="entry name" value="ERGOTHIONEINE BIOSYNTHESIS PROTEIN 1"/>
    <property type="match status" value="1"/>
</dbReference>
<proteinExistence type="predicted"/>
<dbReference type="InterPro" id="IPR029063">
    <property type="entry name" value="SAM-dependent_MTases_sf"/>
</dbReference>
<dbReference type="NCBIfam" id="TIGR03439">
    <property type="entry name" value="methyl_EasF"/>
    <property type="match status" value="1"/>
</dbReference>
<feature type="region of interest" description="Disordered" evidence="6">
    <location>
        <begin position="1"/>
        <end position="66"/>
    </location>
</feature>
<evidence type="ECO:0000256" key="4">
    <source>
        <dbReference type="ARBA" id="ARBA00023004"/>
    </source>
</evidence>
<feature type="domain" description="Sulfatase-modifying factor enzyme-like" evidence="7">
    <location>
        <begin position="713"/>
        <end position="936"/>
    </location>
</feature>
<reference evidence="10" key="1">
    <citation type="submission" date="2016-04" db="EMBL/GenBank/DDBJ databases">
        <authorList>
            <person name="Evans L.H."/>
            <person name="Alamgir A."/>
            <person name="Owens N."/>
            <person name="Weber N.D."/>
            <person name="Virtaneva K."/>
            <person name="Barbian K."/>
            <person name="Babar A."/>
            <person name="Rosenke K."/>
        </authorList>
    </citation>
    <scope>NUCLEOTIDE SEQUENCE [LARGE SCALE GENOMIC DNA]</scope>
    <source>
        <strain evidence="10">CBS 101.48</strain>
    </source>
</reference>
<evidence type="ECO:0000259" key="8">
    <source>
        <dbReference type="Pfam" id="PF10017"/>
    </source>
</evidence>
<evidence type="ECO:0000256" key="5">
    <source>
        <dbReference type="ARBA" id="ARBA00037882"/>
    </source>
</evidence>
<evidence type="ECO:0000313" key="10">
    <source>
        <dbReference type="EMBL" id="SAM00975.1"/>
    </source>
</evidence>
<accession>A0A168NQ23</accession>
<keyword evidence="4" id="KW-0408">Iron</keyword>
<dbReference type="InParanoid" id="A0A168NQ23"/>
<evidence type="ECO:0000256" key="6">
    <source>
        <dbReference type="SAM" id="MobiDB-lite"/>
    </source>
</evidence>
<evidence type="ECO:0000259" key="7">
    <source>
        <dbReference type="Pfam" id="PF03781"/>
    </source>
</evidence>
<dbReference type="FunCoup" id="A0A168NQ23">
    <property type="interactions" value="12"/>
</dbReference>
<protein>
    <recommendedName>
        <fullName evidence="12">Histidine-specific methyltransferase SAM-dependent domain-containing protein</fullName>
    </recommendedName>
</protein>
<dbReference type="InterPro" id="IPR019257">
    <property type="entry name" value="MeTrfase_dom"/>
</dbReference>
<organism evidence="10">
    <name type="scientific">Absidia glauca</name>
    <name type="common">Pin mould</name>
    <dbReference type="NCBI Taxonomy" id="4829"/>
    <lineage>
        <taxon>Eukaryota</taxon>
        <taxon>Fungi</taxon>
        <taxon>Fungi incertae sedis</taxon>
        <taxon>Mucoromycota</taxon>
        <taxon>Mucoromycotina</taxon>
        <taxon>Mucoromycetes</taxon>
        <taxon>Mucorales</taxon>
        <taxon>Cunninghamellaceae</taxon>
        <taxon>Absidia</taxon>
    </lineage>
</organism>
<dbReference type="Pfam" id="PF03781">
    <property type="entry name" value="FGE-sulfatase"/>
    <property type="match status" value="1"/>
</dbReference>
<feature type="compositionally biased region" description="Basic and acidic residues" evidence="6">
    <location>
        <begin position="31"/>
        <end position="48"/>
    </location>
</feature>
<feature type="domain" description="Histidine-specific methyltransferase SAM-dependent" evidence="8">
    <location>
        <begin position="75"/>
        <end position="395"/>
    </location>
</feature>